<name>A0A0F5HNL7_BACTR</name>
<dbReference type="EMBL" id="JWIR02000048">
    <property type="protein sequence ID" value="KKB38176.1"/>
    <property type="molecule type" value="Genomic_DNA"/>
</dbReference>
<keyword evidence="1" id="KW-0472">Membrane</keyword>
<comment type="caution">
    <text evidence="2">The sequence shown here is derived from an EMBL/GenBank/DDBJ whole genome shotgun (WGS) entry which is preliminary data.</text>
</comment>
<organism evidence="2 3">
    <name type="scientific">Bacillus thermotolerans</name>
    <name type="common">Quasibacillus thermotolerans</name>
    <dbReference type="NCBI Taxonomy" id="1221996"/>
    <lineage>
        <taxon>Bacteria</taxon>
        <taxon>Bacillati</taxon>
        <taxon>Bacillota</taxon>
        <taxon>Bacilli</taxon>
        <taxon>Bacillales</taxon>
        <taxon>Bacillaceae</taxon>
        <taxon>Bacillus</taxon>
    </lineage>
</organism>
<evidence type="ECO:0000313" key="2">
    <source>
        <dbReference type="EMBL" id="KKB38176.1"/>
    </source>
</evidence>
<sequence>MDKKTNLLIPGGLFIGMGLGLIFNNVAAGVFLGLGTGFIFSTLAVLFNKKRERSQS</sequence>
<evidence type="ECO:0000313" key="3">
    <source>
        <dbReference type="Proteomes" id="UP000031563"/>
    </source>
</evidence>
<evidence type="ECO:0000256" key="1">
    <source>
        <dbReference type="SAM" id="Phobius"/>
    </source>
</evidence>
<proteinExistence type="predicted"/>
<keyword evidence="1" id="KW-0812">Transmembrane</keyword>
<dbReference type="RefSeq" id="WP_156994642.1">
    <property type="nucleotide sequence ID" value="NZ_JWIQ02000104.1"/>
</dbReference>
<protein>
    <submittedName>
        <fullName evidence="2">Uncharacterized protein</fullName>
    </submittedName>
</protein>
<keyword evidence="1" id="KW-1133">Transmembrane helix</keyword>
<keyword evidence="3" id="KW-1185">Reference proteome</keyword>
<accession>A0A0F5HY06</accession>
<dbReference type="Proteomes" id="UP000031563">
    <property type="component" value="Unassembled WGS sequence"/>
</dbReference>
<feature type="transmembrane region" description="Helical" evidence="1">
    <location>
        <begin position="7"/>
        <end position="23"/>
    </location>
</feature>
<feature type="transmembrane region" description="Helical" evidence="1">
    <location>
        <begin position="29"/>
        <end position="47"/>
    </location>
</feature>
<dbReference type="AlphaFoldDB" id="A0A0F5HNL7"/>
<reference evidence="2" key="1">
    <citation type="submission" date="2015-02" db="EMBL/GenBank/DDBJ databases">
        <title>Genome Assembly of Bacillaceae bacterium MTCC 8252.</title>
        <authorList>
            <person name="Verma A."/>
            <person name="Khatri I."/>
            <person name="Mual P."/>
            <person name="Subramanian S."/>
            <person name="Krishnamurthi S."/>
        </authorList>
    </citation>
    <scope>NUCLEOTIDE SEQUENCE [LARGE SCALE GENOMIC DNA]</scope>
    <source>
        <strain evidence="2">MTCC 8252</strain>
    </source>
</reference>
<gene>
    <name evidence="2" type="ORF">QY95_02631</name>
</gene>
<accession>A0A0F5HNL7</accession>